<dbReference type="Gene3D" id="1.10.630.10">
    <property type="entry name" value="Cytochrome P450"/>
    <property type="match status" value="1"/>
</dbReference>
<sequence length="534" mass="60687">MECTAKDKADAGRTYPVLDRFEVARHPTARLPLYRDWADGLGVNDGGFTIGTLLESTIIHANGCKPAPRLLNQRPWGLDRLEQIFRANDEYRLMELFLFHFRLRGTTLEQIFLGTRAFGTIEPRNLEVVLSTDFQDWSLGPRRKVMFPFFGDGIFTQEGDQWKRSRDLLRPQFLHRQYEDLGVFRQSIDDLFSVLPDGGVIDLQPYFFQLTLDVTTAFLFGDSVNSLRNKMQGGQADFAASFNLAQDYVAKRMRLQDLYWLVGGRGFQKACDTVHDFADQIIKKNLMRDRTMEQESHQYVFLDSLAKHCPDPTELRSQIINILVAGRDTTACLITWTFFLLLRHANVLEKLKAEISTTLNGRTDFSRSELKNMPFLQNVLKEVLRLYPSVPVNSRVATKTTVLPVGGGPDLQSPVLIPKGAAVAYSVYAMHRRPDLYGLDAELFRPERWTEHMPLNEDPVNAKWGYLPFNGGPRICLGMDFGLTEAAFTVVRLIQRYPNMKLPATEKVELVGVEKQTMTLVLSSTNGCKVDLGS</sequence>
<dbReference type="PRINTS" id="PR00464">
    <property type="entry name" value="EP450II"/>
</dbReference>
<dbReference type="InterPro" id="IPR017972">
    <property type="entry name" value="Cyt_P450_CS"/>
</dbReference>
<evidence type="ECO:0000313" key="10">
    <source>
        <dbReference type="Proteomes" id="UP001334248"/>
    </source>
</evidence>
<proteinExistence type="inferred from homology"/>
<name>A0ABR0RDB7_9EURO</name>
<evidence type="ECO:0000313" key="9">
    <source>
        <dbReference type="EMBL" id="KAK5938625.1"/>
    </source>
</evidence>
<comment type="cofactor">
    <cofactor evidence="1">
        <name>heme</name>
        <dbReference type="ChEBI" id="CHEBI:30413"/>
    </cofactor>
</comment>
<dbReference type="PANTHER" id="PTHR24287">
    <property type="entry name" value="P450, PUTATIVE (EUROFUNG)-RELATED"/>
    <property type="match status" value="1"/>
</dbReference>
<dbReference type="SUPFAM" id="SSF48264">
    <property type="entry name" value="Cytochrome P450"/>
    <property type="match status" value="1"/>
</dbReference>
<dbReference type="PROSITE" id="PS00086">
    <property type="entry name" value="CYTOCHROME_P450"/>
    <property type="match status" value="1"/>
</dbReference>
<keyword evidence="7 8" id="KW-0503">Monooxygenase</keyword>
<evidence type="ECO:0000256" key="3">
    <source>
        <dbReference type="ARBA" id="ARBA00022617"/>
    </source>
</evidence>
<dbReference type="InterPro" id="IPR002402">
    <property type="entry name" value="Cyt_P450_E_grp-II"/>
</dbReference>
<organism evidence="9 10">
    <name type="scientific">Knufia obscura</name>
    <dbReference type="NCBI Taxonomy" id="1635080"/>
    <lineage>
        <taxon>Eukaryota</taxon>
        <taxon>Fungi</taxon>
        <taxon>Dikarya</taxon>
        <taxon>Ascomycota</taxon>
        <taxon>Pezizomycotina</taxon>
        <taxon>Eurotiomycetes</taxon>
        <taxon>Chaetothyriomycetidae</taxon>
        <taxon>Chaetothyriales</taxon>
        <taxon>Trichomeriaceae</taxon>
        <taxon>Knufia</taxon>
    </lineage>
</organism>
<evidence type="ECO:0000256" key="2">
    <source>
        <dbReference type="ARBA" id="ARBA00010617"/>
    </source>
</evidence>
<comment type="similarity">
    <text evidence="2 8">Belongs to the cytochrome P450 family.</text>
</comment>
<evidence type="ECO:0008006" key="11">
    <source>
        <dbReference type="Google" id="ProtNLM"/>
    </source>
</evidence>
<accession>A0ABR0RDB7</accession>
<keyword evidence="10" id="KW-1185">Reference proteome</keyword>
<dbReference type="EMBL" id="JAVHJV010000012">
    <property type="protein sequence ID" value="KAK5938625.1"/>
    <property type="molecule type" value="Genomic_DNA"/>
</dbReference>
<evidence type="ECO:0000256" key="6">
    <source>
        <dbReference type="ARBA" id="ARBA00023004"/>
    </source>
</evidence>
<dbReference type="PRINTS" id="PR01239">
    <property type="entry name" value="EP450IICYP52"/>
</dbReference>
<comment type="caution">
    <text evidence="9">The sequence shown here is derived from an EMBL/GenBank/DDBJ whole genome shotgun (WGS) entry which is preliminary data.</text>
</comment>
<evidence type="ECO:0000256" key="1">
    <source>
        <dbReference type="ARBA" id="ARBA00001971"/>
    </source>
</evidence>
<dbReference type="Proteomes" id="UP001334248">
    <property type="component" value="Unassembled WGS sequence"/>
</dbReference>
<evidence type="ECO:0000256" key="4">
    <source>
        <dbReference type="ARBA" id="ARBA00022723"/>
    </source>
</evidence>
<keyword evidence="5 8" id="KW-0560">Oxidoreductase</keyword>
<keyword evidence="6 8" id="KW-0408">Iron</keyword>
<gene>
    <name evidence="9" type="ORF">PMZ80_008816</name>
</gene>
<dbReference type="InterPro" id="IPR036396">
    <property type="entry name" value="Cyt_P450_sf"/>
</dbReference>
<dbReference type="InterPro" id="IPR002974">
    <property type="entry name" value="Cyt_P450_E_CYP52_ascomycetes"/>
</dbReference>
<reference evidence="9 10" key="1">
    <citation type="journal article" date="2023" name="Res Sq">
        <title>Genomic and morphological characterization of Knufia obscura isolated from the Mars 2020 spacecraft assembly facility.</title>
        <authorList>
            <person name="Chander A.M."/>
            <person name="Teixeira M.M."/>
            <person name="Singh N.K."/>
            <person name="Williams M.P."/>
            <person name="Parker C.W."/>
            <person name="Leo P."/>
            <person name="Stajich J.E."/>
            <person name="Torok T."/>
            <person name="Tighe S."/>
            <person name="Mason C.E."/>
            <person name="Venkateswaran K."/>
        </authorList>
    </citation>
    <scope>NUCLEOTIDE SEQUENCE [LARGE SCALE GENOMIC DNA]</scope>
    <source>
        <strain evidence="9 10">CCFEE 5817</strain>
    </source>
</reference>
<evidence type="ECO:0000256" key="7">
    <source>
        <dbReference type="ARBA" id="ARBA00023033"/>
    </source>
</evidence>
<dbReference type="PRINTS" id="PR00385">
    <property type="entry name" value="P450"/>
</dbReference>
<keyword evidence="3 8" id="KW-0349">Heme</keyword>
<dbReference type="GeneID" id="90002265"/>
<dbReference type="RefSeq" id="XP_064726715.1">
    <property type="nucleotide sequence ID" value="XM_064877213.1"/>
</dbReference>
<dbReference type="InterPro" id="IPR047146">
    <property type="entry name" value="Cyt_P450_E_CYP52_fungi"/>
</dbReference>
<dbReference type="InterPro" id="IPR001128">
    <property type="entry name" value="Cyt_P450"/>
</dbReference>
<dbReference type="Pfam" id="PF00067">
    <property type="entry name" value="p450"/>
    <property type="match status" value="1"/>
</dbReference>
<protein>
    <recommendedName>
        <fullName evidence="11">Cytochrome P450 alkane hydroxylase</fullName>
    </recommendedName>
</protein>
<keyword evidence="4 8" id="KW-0479">Metal-binding</keyword>
<dbReference type="CDD" id="cd11063">
    <property type="entry name" value="CYP52"/>
    <property type="match status" value="1"/>
</dbReference>
<evidence type="ECO:0000256" key="8">
    <source>
        <dbReference type="RuleBase" id="RU000461"/>
    </source>
</evidence>
<evidence type="ECO:0000256" key="5">
    <source>
        <dbReference type="ARBA" id="ARBA00023002"/>
    </source>
</evidence>
<dbReference type="PANTHER" id="PTHR24287:SF18">
    <property type="entry name" value="CYTOCHROME P450 MONOOXYGENASE APDE-RELATED"/>
    <property type="match status" value="1"/>
</dbReference>